<evidence type="ECO:0000313" key="2">
    <source>
        <dbReference type="EMBL" id="SMY11724.1"/>
    </source>
</evidence>
<evidence type="ECO:0000313" key="3">
    <source>
        <dbReference type="Proteomes" id="UP000234462"/>
    </source>
</evidence>
<keyword evidence="2" id="KW-0808">Transferase</keyword>
<keyword evidence="3" id="KW-1185">Reference proteome</keyword>
<dbReference type="Gene3D" id="3.40.630.30">
    <property type="match status" value="1"/>
</dbReference>
<evidence type="ECO:0000259" key="1">
    <source>
        <dbReference type="PROSITE" id="PS51186"/>
    </source>
</evidence>
<dbReference type="GO" id="GO:0016747">
    <property type="term" value="F:acyltransferase activity, transferring groups other than amino-acyl groups"/>
    <property type="evidence" value="ECO:0007669"/>
    <property type="project" value="InterPro"/>
</dbReference>
<sequence>MQCEVRSPRPPHIGGSEIALDDPLVEALAHVHVTGWRQAYGDLIPKHFYDEAARAERAHMWRSTLMHDHASDRVRIATRTDRTIGQSDRTFAGVVIGFSIHGPARDADRTGTELYALYVLQEHYGSGAGQGLLDSAIGDSPACLWVAAENPRAIRFYEKNGFRSDGMRRTDADVEGLEEIRMVRE</sequence>
<feature type="domain" description="N-acetyltransferase" evidence="1">
    <location>
        <begin position="44"/>
        <end position="185"/>
    </location>
</feature>
<proteinExistence type="predicted"/>
<dbReference type="SUPFAM" id="SSF55729">
    <property type="entry name" value="Acyl-CoA N-acyltransferases (Nat)"/>
    <property type="match status" value="1"/>
</dbReference>
<gene>
    <name evidence="2" type="ORF">BJEO58_01311</name>
</gene>
<dbReference type="InterPro" id="IPR000182">
    <property type="entry name" value="GNAT_dom"/>
</dbReference>
<dbReference type="OrthoDB" id="5243635at2"/>
<organism evidence="2 3">
    <name type="scientific">Brevibacterium jeotgali</name>
    <dbReference type="NCBI Taxonomy" id="1262550"/>
    <lineage>
        <taxon>Bacteria</taxon>
        <taxon>Bacillati</taxon>
        <taxon>Actinomycetota</taxon>
        <taxon>Actinomycetes</taxon>
        <taxon>Micrococcales</taxon>
        <taxon>Brevibacteriaceae</taxon>
        <taxon>Brevibacterium</taxon>
    </lineage>
</organism>
<dbReference type="AlphaFoldDB" id="A0A2H1L496"/>
<dbReference type="Proteomes" id="UP000234462">
    <property type="component" value="Unassembled WGS sequence"/>
</dbReference>
<protein>
    <submittedName>
        <fullName evidence="2">Acetyltransferase (GNAT) family protein</fullName>
    </submittedName>
</protein>
<accession>A0A2H1L496</accession>
<name>A0A2H1L496_9MICO</name>
<dbReference type="PROSITE" id="PS51186">
    <property type="entry name" value="GNAT"/>
    <property type="match status" value="1"/>
</dbReference>
<dbReference type="InterPro" id="IPR016181">
    <property type="entry name" value="Acyl_CoA_acyltransferase"/>
</dbReference>
<reference evidence="3" key="1">
    <citation type="submission" date="2017-03" db="EMBL/GenBank/DDBJ databases">
        <authorList>
            <person name="Monnet C."/>
        </authorList>
    </citation>
    <scope>NUCLEOTIDE SEQUENCE [LARGE SCALE GENOMIC DNA]</scope>
    <source>
        <strain evidence="3">SJ5-8</strain>
    </source>
</reference>
<dbReference type="RefSeq" id="WP_101588682.1">
    <property type="nucleotide sequence ID" value="NZ_FXZM01000005.1"/>
</dbReference>
<dbReference type="Pfam" id="PF13508">
    <property type="entry name" value="Acetyltransf_7"/>
    <property type="match status" value="1"/>
</dbReference>
<dbReference type="EMBL" id="FXZM01000005">
    <property type="protein sequence ID" value="SMY11724.1"/>
    <property type="molecule type" value="Genomic_DNA"/>
</dbReference>